<dbReference type="RefSeq" id="WP_340345890.1">
    <property type="nucleotide sequence ID" value="NZ_JBBKZT010000015.1"/>
</dbReference>
<dbReference type="EMBL" id="JBBKZT010000015">
    <property type="protein sequence ID" value="MEJ8850528.1"/>
    <property type="molecule type" value="Genomic_DNA"/>
</dbReference>
<keyword evidence="1" id="KW-0472">Membrane</keyword>
<dbReference type="Proteomes" id="UP001385892">
    <property type="component" value="Unassembled WGS sequence"/>
</dbReference>
<comment type="caution">
    <text evidence="2">The sequence shown here is derived from an EMBL/GenBank/DDBJ whole genome shotgun (WGS) entry which is preliminary data.</text>
</comment>
<protein>
    <submittedName>
        <fullName evidence="2">Uncharacterized protein</fullName>
    </submittedName>
</protein>
<name>A0ABU8WSK9_9BURK</name>
<keyword evidence="1" id="KW-1133">Transmembrane helix</keyword>
<accession>A0ABU8WSK9</accession>
<evidence type="ECO:0000256" key="1">
    <source>
        <dbReference type="SAM" id="Phobius"/>
    </source>
</evidence>
<proteinExistence type="predicted"/>
<evidence type="ECO:0000313" key="2">
    <source>
        <dbReference type="EMBL" id="MEJ8850528.1"/>
    </source>
</evidence>
<keyword evidence="1" id="KW-0812">Transmembrane</keyword>
<sequence length="104" mass="11510">MAISISAREARLVQRYPVLKRVPEGQRLPLARQAARERAVWGPPLLALLLSLPLLWLGVAWGQANLDRTWLAVGGGVVGGFMVAACMQFIYYTHGKAIQRLVMQ</sequence>
<feature type="transmembrane region" description="Helical" evidence="1">
    <location>
        <begin position="70"/>
        <end position="93"/>
    </location>
</feature>
<evidence type="ECO:0000313" key="3">
    <source>
        <dbReference type="Proteomes" id="UP001385892"/>
    </source>
</evidence>
<feature type="transmembrane region" description="Helical" evidence="1">
    <location>
        <begin position="45"/>
        <end position="64"/>
    </location>
</feature>
<organism evidence="2 3">
    <name type="scientific">Variovorax rhizosphaerae</name>
    <dbReference type="NCBI Taxonomy" id="1836200"/>
    <lineage>
        <taxon>Bacteria</taxon>
        <taxon>Pseudomonadati</taxon>
        <taxon>Pseudomonadota</taxon>
        <taxon>Betaproteobacteria</taxon>
        <taxon>Burkholderiales</taxon>
        <taxon>Comamonadaceae</taxon>
        <taxon>Variovorax</taxon>
    </lineage>
</organism>
<gene>
    <name evidence="2" type="ORF">WKW82_28085</name>
</gene>
<reference evidence="2 3" key="1">
    <citation type="submission" date="2024-03" db="EMBL/GenBank/DDBJ databases">
        <title>Novel species of the genus Variovorax.</title>
        <authorList>
            <person name="Liu Q."/>
            <person name="Xin Y.-H."/>
        </authorList>
    </citation>
    <scope>NUCLEOTIDE SEQUENCE [LARGE SCALE GENOMIC DNA]</scope>
    <source>
        <strain evidence="2 3">KACC 18900</strain>
    </source>
</reference>
<keyword evidence="3" id="KW-1185">Reference proteome</keyword>